<dbReference type="Pfam" id="PF00394">
    <property type="entry name" value="Cu-oxidase"/>
    <property type="match status" value="1"/>
</dbReference>
<accession>A0A9W7XG25</accession>
<dbReference type="InterPro" id="IPR045087">
    <property type="entry name" value="Cu-oxidase_fam"/>
</dbReference>
<feature type="domain" description="Plastocyanin-like" evidence="6">
    <location>
        <begin position="373"/>
        <end position="511"/>
    </location>
</feature>
<dbReference type="PROSITE" id="PS00079">
    <property type="entry name" value="MULTICOPPER_OXIDASE1"/>
    <property type="match status" value="1"/>
</dbReference>
<dbReference type="InterPro" id="IPR008972">
    <property type="entry name" value="Cupredoxin"/>
</dbReference>
<dbReference type="GO" id="GO:0005507">
    <property type="term" value="F:copper ion binding"/>
    <property type="evidence" value="ECO:0007669"/>
    <property type="project" value="InterPro"/>
</dbReference>
<evidence type="ECO:0000313" key="8">
    <source>
        <dbReference type="EMBL" id="KAJ1643775.1"/>
    </source>
</evidence>
<evidence type="ECO:0000256" key="2">
    <source>
        <dbReference type="ARBA" id="ARBA00022723"/>
    </source>
</evidence>
<evidence type="ECO:0000259" key="5">
    <source>
        <dbReference type="Pfam" id="PF00394"/>
    </source>
</evidence>
<dbReference type="InterPro" id="IPR011707">
    <property type="entry name" value="Cu-oxidase-like_N"/>
</dbReference>
<comment type="caution">
    <text evidence="8">The sequence shown here is derived from an EMBL/GenBank/DDBJ whole genome shotgun (WGS) entry which is preliminary data.</text>
</comment>
<dbReference type="EMBL" id="JANBOH010000221">
    <property type="protein sequence ID" value="KAJ1643775.1"/>
    <property type="molecule type" value="Genomic_DNA"/>
</dbReference>
<gene>
    <name evidence="8" type="primary">FET3_4</name>
    <name evidence="8" type="ORF">LPJ64_004487</name>
</gene>
<sequence length="571" mass="64463">MFFDYLLGRTLLSAGICGAVFLQTVLAANIIVDWDIGYITVNRDGYFTRRAIGVNGKLPIPPVRATIGDTIYLNVHNSLDKSTSIHAHGLFQRDNNFMDGPAMVTQCGIPPGESHTYIYKLEQTGTFWIHGHDHHQNSDGLRAPLVVYDRKRPPFEYKEDILFSVEDWYLEEFAEREKQTLDPSLPFPPPHGYGFGLIDGYNGNLTKPLYFKPGNTYRLRFVNMGALTTFQFTLPGHRMRVVEIDGVYTEPSEVDGITIAPAQRYSVLIDALKKTQFNYHYNITMFAEFIPPKEGLTPRVYIGDVIYRKNAPFKNIRSEAGWKHFNFANDITLSSLDGEPAMPVNRRLEYTVGNNLYSTGQHLDYFNNITYAQPLVPTLYTALTMGKMAMDERVYGPQTHAVVLKHMEVVEITIHNPNTMPHPLHLHGHVFQIVEYGLAKAPFPIPDKFKNIPTVRYTGSCPSKRDTMLIPTMNYIKIRLRADNPGVWIFHCHLDIHHAMGMAMTFVEAPDVLQKTQRVPRRMLDFCRKLGKPFEGNAAGNSGLDFTGLPAPPTIVARSPVSTGRALAGND</sequence>
<dbReference type="GO" id="GO:0016491">
    <property type="term" value="F:oxidoreductase activity"/>
    <property type="evidence" value="ECO:0007669"/>
    <property type="project" value="UniProtKB-KW"/>
</dbReference>
<dbReference type="InterPro" id="IPR033138">
    <property type="entry name" value="Cu_oxidase_CS"/>
</dbReference>
<dbReference type="InterPro" id="IPR001117">
    <property type="entry name" value="Cu-oxidase_2nd"/>
</dbReference>
<evidence type="ECO:0000313" key="9">
    <source>
        <dbReference type="Proteomes" id="UP001145021"/>
    </source>
</evidence>
<organism evidence="8 9">
    <name type="scientific">Coemansia asiatica</name>
    <dbReference type="NCBI Taxonomy" id="1052880"/>
    <lineage>
        <taxon>Eukaryota</taxon>
        <taxon>Fungi</taxon>
        <taxon>Fungi incertae sedis</taxon>
        <taxon>Zoopagomycota</taxon>
        <taxon>Kickxellomycotina</taxon>
        <taxon>Kickxellomycetes</taxon>
        <taxon>Kickxellales</taxon>
        <taxon>Kickxellaceae</taxon>
        <taxon>Coemansia</taxon>
    </lineage>
</organism>
<dbReference type="InterPro" id="IPR011706">
    <property type="entry name" value="Cu-oxidase_C"/>
</dbReference>
<dbReference type="Proteomes" id="UP001145021">
    <property type="component" value="Unassembled WGS sequence"/>
</dbReference>
<evidence type="ECO:0000259" key="7">
    <source>
        <dbReference type="Pfam" id="PF07732"/>
    </source>
</evidence>
<keyword evidence="9" id="KW-1185">Reference proteome</keyword>
<comment type="similarity">
    <text evidence="1">Belongs to the multicopper oxidase family.</text>
</comment>
<dbReference type="SUPFAM" id="SSF49503">
    <property type="entry name" value="Cupredoxins"/>
    <property type="match status" value="3"/>
</dbReference>
<evidence type="ECO:0000256" key="1">
    <source>
        <dbReference type="ARBA" id="ARBA00010609"/>
    </source>
</evidence>
<evidence type="ECO:0000259" key="6">
    <source>
        <dbReference type="Pfam" id="PF07731"/>
    </source>
</evidence>
<name>A0A9W7XG25_9FUNG</name>
<dbReference type="Pfam" id="PF07732">
    <property type="entry name" value="Cu-oxidase_3"/>
    <property type="match status" value="1"/>
</dbReference>
<dbReference type="InterPro" id="IPR002355">
    <property type="entry name" value="Cu_oxidase_Cu_BS"/>
</dbReference>
<dbReference type="PANTHER" id="PTHR11709">
    <property type="entry name" value="MULTI-COPPER OXIDASE"/>
    <property type="match status" value="1"/>
</dbReference>
<dbReference type="AlphaFoldDB" id="A0A9W7XG25"/>
<dbReference type="PROSITE" id="PS00080">
    <property type="entry name" value="MULTICOPPER_OXIDASE2"/>
    <property type="match status" value="1"/>
</dbReference>
<keyword evidence="4" id="KW-0186">Copper</keyword>
<proteinExistence type="inferred from homology"/>
<dbReference type="PANTHER" id="PTHR11709:SF361">
    <property type="entry name" value="IRON TRANSPORT MULTICOPPER OXIDASE FET3"/>
    <property type="match status" value="1"/>
</dbReference>
<keyword evidence="3" id="KW-0560">Oxidoreductase</keyword>
<protein>
    <submittedName>
        <fullName evidence="8">Ferroxidase fet3</fullName>
    </submittedName>
</protein>
<evidence type="ECO:0000256" key="4">
    <source>
        <dbReference type="ARBA" id="ARBA00023008"/>
    </source>
</evidence>
<dbReference type="Pfam" id="PF07731">
    <property type="entry name" value="Cu-oxidase_2"/>
    <property type="match status" value="1"/>
</dbReference>
<feature type="domain" description="Plastocyanin-like" evidence="5">
    <location>
        <begin position="160"/>
        <end position="287"/>
    </location>
</feature>
<feature type="domain" description="Plastocyanin-like" evidence="7">
    <location>
        <begin position="36"/>
        <end position="151"/>
    </location>
</feature>
<keyword evidence="2" id="KW-0479">Metal-binding</keyword>
<evidence type="ECO:0000256" key="3">
    <source>
        <dbReference type="ARBA" id="ARBA00023002"/>
    </source>
</evidence>
<reference evidence="8" key="1">
    <citation type="submission" date="2022-07" db="EMBL/GenBank/DDBJ databases">
        <title>Phylogenomic reconstructions and comparative analyses of Kickxellomycotina fungi.</title>
        <authorList>
            <person name="Reynolds N.K."/>
            <person name="Stajich J.E."/>
            <person name="Barry K."/>
            <person name="Grigoriev I.V."/>
            <person name="Crous P."/>
            <person name="Smith M.E."/>
        </authorList>
    </citation>
    <scope>NUCLEOTIDE SEQUENCE</scope>
    <source>
        <strain evidence="8">NBRC 105413</strain>
    </source>
</reference>
<dbReference type="Gene3D" id="2.60.40.420">
    <property type="entry name" value="Cupredoxins - blue copper proteins"/>
    <property type="match status" value="3"/>
</dbReference>